<accession>A0AAV4ZRA3</accession>
<reference evidence="1" key="2">
    <citation type="submission" date="2021-08" db="EMBL/GenBank/DDBJ databases">
        <authorList>
            <person name="Tani A."/>
            <person name="Ola A."/>
            <person name="Ogura Y."/>
            <person name="Katsura K."/>
            <person name="Hayashi T."/>
        </authorList>
    </citation>
    <scope>NUCLEOTIDE SEQUENCE</scope>
    <source>
        <strain evidence="1">DSM 16372</strain>
    </source>
</reference>
<comment type="caution">
    <text evidence="1">The sequence shown here is derived from an EMBL/GenBank/DDBJ whole genome shotgun (WGS) entry which is preliminary data.</text>
</comment>
<evidence type="ECO:0000313" key="1">
    <source>
        <dbReference type="EMBL" id="GJD91012.1"/>
    </source>
</evidence>
<proteinExistence type="predicted"/>
<reference evidence="1" key="1">
    <citation type="journal article" date="2016" name="Front. Microbiol.">
        <title>Genome Sequence of the Piezophilic, Mesophilic Sulfate-Reducing Bacterium Desulfovibrio indicus J2T.</title>
        <authorList>
            <person name="Cao J."/>
            <person name="Maignien L."/>
            <person name="Shao Z."/>
            <person name="Alain K."/>
            <person name="Jebbar M."/>
        </authorList>
    </citation>
    <scope>NUCLEOTIDE SEQUENCE</scope>
    <source>
        <strain evidence="1">DSM 16372</strain>
    </source>
</reference>
<gene>
    <name evidence="1" type="ORF">BHAOGJBA_4556</name>
</gene>
<dbReference type="InterPro" id="IPR029063">
    <property type="entry name" value="SAM-dependent_MTases_sf"/>
</dbReference>
<dbReference type="AlphaFoldDB" id="A0AAV4ZRA3"/>
<evidence type="ECO:0000313" key="2">
    <source>
        <dbReference type="Proteomes" id="UP001055247"/>
    </source>
</evidence>
<evidence type="ECO:0008006" key="3">
    <source>
        <dbReference type="Google" id="ProtNLM"/>
    </source>
</evidence>
<keyword evidence="2" id="KW-1185">Reference proteome</keyword>
<protein>
    <recommendedName>
        <fullName evidence="3">Site-specific DNA-methyltransferase (cytosine-N(4)-specific)</fullName>
    </recommendedName>
</protein>
<dbReference type="EMBL" id="BPQO01000023">
    <property type="protein sequence ID" value="GJD91012.1"/>
    <property type="molecule type" value="Genomic_DNA"/>
</dbReference>
<dbReference type="Proteomes" id="UP001055247">
    <property type="component" value="Unassembled WGS sequence"/>
</dbReference>
<organism evidence="1 2">
    <name type="scientific">Methylobacterium hispanicum</name>
    <dbReference type="NCBI Taxonomy" id="270350"/>
    <lineage>
        <taxon>Bacteria</taxon>
        <taxon>Pseudomonadati</taxon>
        <taxon>Pseudomonadota</taxon>
        <taxon>Alphaproteobacteria</taxon>
        <taxon>Hyphomicrobiales</taxon>
        <taxon>Methylobacteriaceae</taxon>
        <taxon>Methylobacterium</taxon>
    </lineage>
</organism>
<dbReference type="SUPFAM" id="SSF53335">
    <property type="entry name" value="S-adenosyl-L-methionine-dependent methyltransferases"/>
    <property type="match status" value="1"/>
</dbReference>
<name>A0AAV4ZRA3_9HYPH</name>
<sequence length="423" mass="46044">MEDNQPAAWAAVGGSARPNLHGMLRYPAMMVPCMQGDIIDAILDEVGTGGSRVVDPFVGSGTIMTEALLRGLDFTGVDINPLAVLTCEAKAAIDAGANVERAAVTTIQALRSDIVETVDVDFPWLSKWFDEPAARCLSRLRRSILAVPDQPARKVMWTVFAETIRVSSNSRTSTYKLHMRPEGDRVDPERIVANFEGALRQTLQRVRDYQALIAGRPESDPDIRILCDDVRRADIGTKDDRHRILVTSPPYGDNQTTIPYGQFSYLAVRWIPAEDLKGSDTLRSNTFALDTASLGGSLKTAKANGERIVGISPTLDRLVASAHSAGKGRGLRKVSNFVADLFDAFAQVRATTPGAAHWVITTGNRTAHGMPVALDEICRDIMCYLGGKPVAGLRRRLPGKRMPTRNSMGSLINTETTLVVEFA</sequence>
<dbReference type="Gene3D" id="3.40.50.150">
    <property type="entry name" value="Vaccinia Virus protein VP39"/>
    <property type="match status" value="1"/>
</dbReference>